<name>A0ABW4SBC3_9RHOB</name>
<evidence type="ECO:0000313" key="2">
    <source>
        <dbReference type="EMBL" id="MFD1914089.1"/>
    </source>
</evidence>
<evidence type="ECO:0000259" key="1">
    <source>
        <dbReference type="Pfam" id="PF02371"/>
    </source>
</evidence>
<organism evidence="2 3">
    <name type="scientific">Halodurantibacterium flavum</name>
    <dbReference type="NCBI Taxonomy" id="1382802"/>
    <lineage>
        <taxon>Bacteria</taxon>
        <taxon>Pseudomonadati</taxon>
        <taxon>Pseudomonadota</taxon>
        <taxon>Alphaproteobacteria</taxon>
        <taxon>Rhodobacterales</taxon>
        <taxon>Paracoccaceae</taxon>
        <taxon>Halodurantibacterium</taxon>
    </lineage>
</organism>
<proteinExistence type="predicted"/>
<reference evidence="3" key="1">
    <citation type="journal article" date="2019" name="Int. J. Syst. Evol. Microbiol.">
        <title>The Global Catalogue of Microorganisms (GCM) 10K type strain sequencing project: providing services to taxonomists for standard genome sequencing and annotation.</title>
        <authorList>
            <consortium name="The Broad Institute Genomics Platform"/>
            <consortium name="The Broad Institute Genome Sequencing Center for Infectious Disease"/>
            <person name="Wu L."/>
            <person name="Ma J."/>
        </authorList>
    </citation>
    <scope>NUCLEOTIDE SEQUENCE [LARGE SCALE GENOMIC DNA]</scope>
    <source>
        <strain evidence="3">CGMCC 4.7242</strain>
    </source>
</reference>
<comment type="caution">
    <text evidence="2">The sequence shown here is derived from an EMBL/GenBank/DDBJ whole genome shotgun (WGS) entry which is preliminary data.</text>
</comment>
<dbReference type="Proteomes" id="UP001597353">
    <property type="component" value="Unassembled WGS sequence"/>
</dbReference>
<gene>
    <name evidence="2" type="ORF">ACFSGJ_17950</name>
</gene>
<dbReference type="EMBL" id="JBHUGH010000033">
    <property type="protein sequence ID" value="MFD1914089.1"/>
    <property type="molecule type" value="Genomic_DNA"/>
</dbReference>
<sequence>MAALPKIGTTVHRKIAALADLARFARDSGQGNGRRVLGGGRATVRAALYLAALHASRHSATFGAFRLMLQEAGKPVKAALTATASKLLR</sequence>
<keyword evidence="3" id="KW-1185">Reference proteome</keyword>
<dbReference type="RefSeq" id="WP_390265080.1">
    <property type="nucleotide sequence ID" value="NZ_JBHUGH010000033.1"/>
</dbReference>
<evidence type="ECO:0000313" key="3">
    <source>
        <dbReference type="Proteomes" id="UP001597353"/>
    </source>
</evidence>
<protein>
    <submittedName>
        <fullName evidence="2">Transposase</fullName>
    </submittedName>
</protein>
<dbReference type="InterPro" id="IPR003346">
    <property type="entry name" value="Transposase_20"/>
</dbReference>
<accession>A0ABW4SBC3</accession>
<feature type="domain" description="Transposase IS116/IS110/IS902 C-terminal" evidence="1">
    <location>
        <begin position="12"/>
        <end position="64"/>
    </location>
</feature>
<dbReference type="Pfam" id="PF02371">
    <property type="entry name" value="Transposase_20"/>
    <property type="match status" value="1"/>
</dbReference>